<keyword evidence="1" id="KW-0418">Kinase</keyword>
<accession>A0A1I3XLL8</accession>
<evidence type="ECO:0000313" key="1">
    <source>
        <dbReference type="EMBL" id="SFK20380.1"/>
    </source>
</evidence>
<dbReference type="Pfam" id="PF13238">
    <property type="entry name" value="AAA_18"/>
    <property type="match status" value="1"/>
</dbReference>
<dbReference type="AlphaFoldDB" id="A0A1I3XLL8"/>
<keyword evidence="2" id="KW-1185">Reference proteome</keyword>
<organism evidence="1 2">
    <name type="scientific">Halobacillus dabanensis</name>
    <dbReference type="NCBI Taxonomy" id="240302"/>
    <lineage>
        <taxon>Bacteria</taxon>
        <taxon>Bacillati</taxon>
        <taxon>Bacillota</taxon>
        <taxon>Bacilli</taxon>
        <taxon>Bacillales</taxon>
        <taxon>Bacillaceae</taxon>
        <taxon>Halobacillus</taxon>
    </lineage>
</organism>
<protein>
    <submittedName>
        <fullName evidence="1">Uridine kinase</fullName>
    </submittedName>
</protein>
<dbReference type="SUPFAM" id="SSF52540">
    <property type="entry name" value="P-loop containing nucleoside triphosphate hydrolases"/>
    <property type="match status" value="1"/>
</dbReference>
<dbReference type="Proteomes" id="UP000183557">
    <property type="component" value="Unassembled WGS sequence"/>
</dbReference>
<dbReference type="InterPro" id="IPR027417">
    <property type="entry name" value="P-loop_NTPase"/>
</dbReference>
<gene>
    <name evidence="1" type="ORF">SAMN04487936_10919</name>
</gene>
<proteinExistence type="predicted"/>
<dbReference type="OrthoDB" id="1420794at2"/>
<keyword evidence="1" id="KW-0808">Transferase</keyword>
<dbReference type="GO" id="GO:0016301">
    <property type="term" value="F:kinase activity"/>
    <property type="evidence" value="ECO:0007669"/>
    <property type="project" value="UniProtKB-KW"/>
</dbReference>
<dbReference type="Gene3D" id="3.40.50.300">
    <property type="entry name" value="P-loop containing nucleotide triphosphate hydrolases"/>
    <property type="match status" value="2"/>
</dbReference>
<dbReference type="EMBL" id="FOSB01000009">
    <property type="protein sequence ID" value="SFK20380.1"/>
    <property type="molecule type" value="Genomic_DNA"/>
</dbReference>
<name>A0A1I3XLL8_HALDA</name>
<dbReference type="RefSeq" id="WP_075037339.1">
    <property type="nucleotide sequence ID" value="NZ_FOSB01000009.1"/>
</dbReference>
<reference evidence="2" key="1">
    <citation type="submission" date="2016-10" db="EMBL/GenBank/DDBJ databases">
        <authorList>
            <person name="Varghese N."/>
            <person name="Submissions S."/>
        </authorList>
    </citation>
    <scope>NUCLEOTIDE SEQUENCE [LARGE SCALE GENOMIC DNA]</scope>
    <source>
        <strain evidence="2">CGMCC 1.3704</strain>
    </source>
</reference>
<evidence type="ECO:0000313" key="2">
    <source>
        <dbReference type="Proteomes" id="UP000183557"/>
    </source>
</evidence>
<sequence>MNVEKVLDIIQTLKQEERFVLGIDGLSRSGKTSFTQKLVEALEKPVLTYHIDDYIVDRSSRYKTGYEEWYEYYHLQWDVKRLQEELFQHLRKESEKALVIIEGVFLQRAEWRDYLDYVVYLKCSKVERFNRESQETQEKIEKFLDRYWKAEDYYMKTVNPERKADLVL</sequence>